<dbReference type="PANTHER" id="PTHR15002">
    <property type="entry name" value="RIBOSOMAL BIOGENESIS PROTEIN LAS1L"/>
    <property type="match status" value="1"/>
</dbReference>
<gene>
    <name evidence="2" type="ORF">NEZAVI_LOCUS13466</name>
</gene>
<dbReference type="EMBL" id="OV725082">
    <property type="protein sequence ID" value="CAH1405217.1"/>
    <property type="molecule type" value="Genomic_DNA"/>
</dbReference>
<evidence type="ECO:0000313" key="3">
    <source>
        <dbReference type="Proteomes" id="UP001152798"/>
    </source>
</evidence>
<dbReference type="AlphaFoldDB" id="A0A9P0HP21"/>
<feature type="compositionally biased region" description="Basic and acidic residues" evidence="1">
    <location>
        <begin position="535"/>
        <end position="548"/>
    </location>
</feature>
<organism evidence="2 3">
    <name type="scientific">Nezara viridula</name>
    <name type="common">Southern green stink bug</name>
    <name type="synonym">Cimex viridulus</name>
    <dbReference type="NCBI Taxonomy" id="85310"/>
    <lineage>
        <taxon>Eukaryota</taxon>
        <taxon>Metazoa</taxon>
        <taxon>Ecdysozoa</taxon>
        <taxon>Arthropoda</taxon>
        <taxon>Hexapoda</taxon>
        <taxon>Insecta</taxon>
        <taxon>Pterygota</taxon>
        <taxon>Neoptera</taxon>
        <taxon>Paraneoptera</taxon>
        <taxon>Hemiptera</taxon>
        <taxon>Heteroptera</taxon>
        <taxon>Panheteroptera</taxon>
        <taxon>Pentatomomorpha</taxon>
        <taxon>Pentatomoidea</taxon>
        <taxon>Pentatomidae</taxon>
        <taxon>Pentatominae</taxon>
        <taxon>Nezara</taxon>
    </lineage>
</organism>
<dbReference type="GO" id="GO:0030687">
    <property type="term" value="C:preribosome, large subunit precursor"/>
    <property type="evidence" value="ECO:0007669"/>
    <property type="project" value="TreeGrafter"/>
</dbReference>
<dbReference type="GO" id="GO:0004519">
    <property type="term" value="F:endonuclease activity"/>
    <property type="evidence" value="ECO:0007669"/>
    <property type="project" value="InterPro"/>
</dbReference>
<dbReference type="GO" id="GO:0000470">
    <property type="term" value="P:maturation of LSU-rRNA"/>
    <property type="evidence" value="ECO:0007669"/>
    <property type="project" value="TreeGrafter"/>
</dbReference>
<accession>A0A9P0HP21</accession>
<dbReference type="GO" id="GO:0000460">
    <property type="term" value="P:maturation of 5.8S rRNA"/>
    <property type="evidence" value="ECO:0007669"/>
    <property type="project" value="TreeGrafter"/>
</dbReference>
<evidence type="ECO:0000256" key="1">
    <source>
        <dbReference type="SAM" id="MobiDB-lite"/>
    </source>
</evidence>
<protein>
    <submittedName>
        <fullName evidence="2">Uncharacterized protein</fullName>
    </submittedName>
</protein>
<sequence length="594" mass="69133">MDSSHLIPWKSKSEWVAVFNGLYSRNYDEVVKALDIIIEWRDIMEWRYRPGMDLTRGIMQVAINDPHFYPDTKSPADLNQLQLMYSAEIMRFLNMLTDEAGKKNRKMSMYAKAKIFNIPDWVVNIRHQMAHGSVMPSIDALRITADLIIGWLKINYWEVEEKNMKELTVENIKNVVKESLPALLSIYISLKEQNILGFNYVRDIQDPDVKDRIYLINRFSMQGVISRCKPEDSKEGESTILKLEKLKQYSISRMVFLLLKLLKEFIYSENVYGVNTINILVEKLIDDSVQHNGMRCFVWGTFVKAMHSWLKLPVLLKAMADKSYENTGERAYQAGIWNVELCKALQKRYKVEYLKNTMIAETISGKLSNSKRKAKYSYLDSNERKEFVKLLLKKNLNLIGQSDTKILACIFHRVEQKNPNLRNVLRLQDPIFLAHWEVVSLIKYIALRPTEFTEQCLLALADMMKCPINTKTLHQIIKLGKIFKGEGVSVHKVSRIFKSVNLGGEILTQVEKEKNYRENLRNRIKEMNSMVKAKEEAAEDISNSKDQENVSGNTPSPEAFESVTENITKPISREFKLWVCKRNENNVYELERKK</sequence>
<dbReference type="Pfam" id="PF04031">
    <property type="entry name" value="Las1"/>
    <property type="match status" value="1"/>
</dbReference>
<dbReference type="PANTHER" id="PTHR15002:SF0">
    <property type="entry name" value="RIBOSOMAL BIOGENESIS PROTEIN LAS1L"/>
    <property type="match status" value="1"/>
</dbReference>
<dbReference type="Proteomes" id="UP001152798">
    <property type="component" value="Chromosome 6"/>
</dbReference>
<name>A0A9P0HP21_NEZVI</name>
<evidence type="ECO:0000313" key="2">
    <source>
        <dbReference type="EMBL" id="CAH1405217.1"/>
    </source>
</evidence>
<feature type="region of interest" description="Disordered" evidence="1">
    <location>
        <begin position="535"/>
        <end position="565"/>
    </location>
</feature>
<dbReference type="InterPro" id="IPR007174">
    <property type="entry name" value="Las1"/>
</dbReference>
<dbReference type="OrthoDB" id="6604243at2759"/>
<reference evidence="2" key="1">
    <citation type="submission" date="2022-01" db="EMBL/GenBank/DDBJ databases">
        <authorList>
            <person name="King R."/>
        </authorList>
    </citation>
    <scope>NUCLEOTIDE SEQUENCE</scope>
</reference>
<keyword evidence="3" id="KW-1185">Reference proteome</keyword>
<dbReference type="GO" id="GO:0090730">
    <property type="term" value="C:Las1 complex"/>
    <property type="evidence" value="ECO:0007669"/>
    <property type="project" value="InterPro"/>
</dbReference>
<proteinExistence type="predicted"/>